<evidence type="ECO:0000256" key="1">
    <source>
        <dbReference type="ARBA" id="ARBA00004141"/>
    </source>
</evidence>
<accession>A0A8J2KGM5</accession>
<evidence type="ECO:0000313" key="10">
    <source>
        <dbReference type="Proteomes" id="UP000708208"/>
    </source>
</evidence>
<dbReference type="GO" id="GO:0003725">
    <property type="term" value="F:double-stranded RNA binding"/>
    <property type="evidence" value="ECO:0007669"/>
    <property type="project" value="TreeGrafter"/>
</dbReference>
<sequence length="205" mass="23986">MMSLFNLLLYQYYVGYLKINGEVATNILQVYRYALSKLKHLIVHKELRTFQRQTVRLNGENSDTCDRDDSLNYTPSRALLPTLAVIFNVGIILANFTSLSGQNFASQVLWILILNSSVYFIYYIFMKFIHKEFRGLMWVQTLMYSVITLSFGIPSVLYFSSALTSWNKSPAESRVRNEDCFFLDFYDYHDAWHFLSAPALFCFFL</sequence>
<evidence type="ECO:0000256" key="8">
    <source>
        <dbReference type="SAM" id="Phobius"/>
    </source>
</evidence>
<dbReference type="InterPro" id="IPR025958">
    <property type="entry name" value="SID1_TM_fam"/>
</dbReference>
<keyword evidence="7" id="KW-0325">Glycoprotein</keyword>
<keyword evidence="10" id="KW-1185">Reference proteome</keyword>
<dbReference type="AlphaFoldDB" id="A0A8J2KGM5"/>
<evidence type="ECO:0000256" key="3">
    <source>
        <dbReference type="ARBA" id="ARBA00022692"/>
    </source>
</evidence>
<reference evidence="9" key="1">
    <citation type="submission" date="2021-06" db="EMBL/GenBank/DDBJ databases">
        <authorList>
            <person name="Hodson N. C."/>
            <person name="Mongue J. A."/>
            <person name="Jaron S. K."/>
        </authorList>
    </citation>
    <scope>NUCLEOTIDE SEQUENCE</scope>
</reference>
<evidence type="ECO:0000256" key="6">
    <source>
        <dbReference type="ARBA" id="ARBA00023136"/>
    </source>
</evidence>
<dbReference type="GO" id="GO:0051033">
    <property type="term" value="F:RNA transmembrane transporter activity"/>
    <property type="evidence" value="ECO:0007669"/>
    <property type="project" value="TreeGrafter"/>
</dbReference>
<feature type="transmembrane region" description="Helical" evidence="8">
    <location>
        <begin position="137"/>
        <end position="159"/>
    </location>
</feature>
<dbReference type="PANTHER" id="PTHR12185:SF14">
    <property type="entry name" value="CHOLESTEROL UPTAKE PROTEIN 1"/>
    <property type="match status" value="1"/>
</dbReference>
<comment type="subcellular location">
    <subcellularLocation>
        <location evidence="1">Membrane</location>
        <topology evidence="1">Multi-pass membrane protein</topology>
    </subcellularLocation>
</comment>
<comment type="similarity">
    <text evidence="2">Belongs to the SID1 family.</text>
</comment>
<dbReference type="PANTHER" id="PTHR12185">
    <property type="entry name" value="SID1 TRANSMEMBRANE FAMILY MEMEBER"/>
    <property type="match status" value="1"/>
</dbReference>
<dbReference type="GO" id="GO:0005764">
    <property type="term" value="C:lysosome"/>
    <property type="evidence" value="ECO:0007669"/>
    <property type="project" value="TreeGrafter"/>
</dbReference>
<comment type="caution">
    <text evidence="9">The sequence shown here is derived from an EMBL/GenBank/DDBJ whole genome shotgun (WGS) entry which is preliminary data.</text>
</comment>
<evidence type="ECO:0000256" key="5">
    <source>
        <dbReference type="ARBA" id="ARBA00022989"/>
    </source>
</evidence>
<dbReference type="EMBL" id="CAJVCH010371276">
    <property type="protein sequence ID" value="CAG7816488.1"/>
    <property type="molecule type" value="Genomic_DNA"/>
</dbReference>
<proteinExistence type="inferred from homology"/>
<dbReference type="Proteomes" id="UP000708208">
    <property type="component" value="Unassembled WGS sequence"/>
</dbReference>
<evidence type="ECO:0000256" key="4">
    <source>
        <dbReference type="ARBA" id="ARBA00022729"/>
    </source>
</evidence>
<dbReference type="GO" id="GO:0005886">
    <property type="term" value="C:plasma membrane"/>
    <property type="evidence" value="ECO:0007669"/>
    <property type="project" value="TreeGrafter"/>
</dbReference>
<feature type="non-terminal residue" evidence="9">
    <location>
        <position position="1"/>
    </location>
</feature>
<dbReference type="OrthoDB" id="416618at2759"/>
<protein>
    <submittedName>
        <fullName evidence="9">Uncharacterized protein</fullName>
    </submittedName>
</protein>
<keyword evidence="6 8" id="KW-0472">Membrane</keyword>
<gene>
    <name evidence="9" type="ORF">AFUS01_LOCUS27105</name>
</gene>
<keyword evidence="5 8" id="KW-1133">Transmembrane helix</keyword>
<feature type="transmembrane region" description="Helical" evidence="8">
    <location>
        <begin position="108"/>
        <end position="125"/>
    </location>
</feature>
<dbReference type="Pfam" id="PF13965">
    <property type="entry name" value="SID-1_RNA_chan"/>
    <property type="match status" value="1"/>
</dbReference>
<evidence type="ECO:0000256" key="2">
    <source>
        <dbReference type="ARBA" id="ARBA00006618"/>
    </source>
</evidence>
<evidence type="ECO:0000313" key="9">
    <source>
        <dbReference type="EMBL" id="CAG7816488.1"/>
    </source>
</evidence>
<keyword evidence="3 8" id="KW-0812">Transmembrane</keyword>
<name>A0A8J2KGM5_9HEXA</name>
<keyword evidence="4" id="KW-0732">Signal</keyword>
<organism evidence="9 10">
    <name type="scientific">Allacma fusca</name>
    <dbReference type="NCBI Taxonomy" id="39272"/>
    <lineage>
        <taxon>Eukaryota</taxon>
        <taxon>Metazoa</taxon>
        <taxon>Ecdysozoa</taxon>
        <taxon>Arthropoda</taxon>
        <taxon>Hexapoda</taxon>
        <taxon>Collembola</taxon>
        <taxon>Symphypleona</taxon>
        <taxon>Sminthuridae</taxon>
        <taxon>Allacma</taxon>
    </lineage>
</organism>
<evidence type="ECO:0000256" key="7">
    <source>
        <dbReference type="ARBA" id="ARBA00023180"/>
    </source>
</evidence>
<feature type="transmembrane region" description="Helical" evidence="8">
    <location>
        <begin position="78"/>
        <end position="96"/>
    </location>
</feature>